<evidence type="ECO:0000256" key="1">
    <source>
        <dbReference type="ARBA" id="ARBA00009437"/>
    </source>
</evidence>
<dbReference type="Pfam" id="PF00126">
    <property type="entry name" value="HTH_1"/>
    <property type="match status" value="1"/>
</dbReference>
<dbReference type="Gene3D" id="3.40.190.290">
    <property type="match status" value="1"/>
</dbReference>
<dbReference type="SUPFAM" id="SSF46785">
    <property type="entry name" value="Winged helix' DNA-binding domain"/>
    <property type="match status" value="1"/>
</dbReference>
<dbReference type="SUPFAM" id="SSF53850">
    <property type="entry name" value="Periplasmic binding protein-like II"/>
    <property type="match status" value="1"/>
</dbReference>
<keyword evidence="4" id="KW-0804">Transcription</keyword>
<name>H0HU98_9HYPH</name>
<dbReference type="Proteomes" id="UP000003250">
    <property type="component" value="Unassembled WGS sequence"/>
</dbReference>
<proteinExistence type="inferred from homology"/>
<dbReference type="InterPro" id="IPR036390">
    <property type="entry name" value="WH_DNA-bd_sf"/>
</dbReference>
<dbReference type="PRINTS" id="PR00039">
    <property type="entry name" value="HTHLYSR"/>
</dbReference>
<dbReference type="AlphaFoldDB" id="H0HU98"/>
<dbReference type="Pfam" id="PF03466">
    <property type="entry name" value="LysR_substrate"/>
    <property type="match status" value="1"/>
</dbReference>
<reference evidence="6 7" key="1">
    <citation type="journal article" date="2012" name="J. Bacteriol.">
        <title>Draft Genome Sequence of Mesorhizobium alhagi CCNWXJ12-2T, a Novel Salt-Resistant Species Isolated from the Desert of Northwestern China.</title>
        <authorList>
            <person name="Zhou M."/>
            <person name="Chen W."/>
            <person name="Chen H."/>
            <person name="Wei G."/>
        </authorList>
    </citation>
    <scope>NUCLEOTIDE SEQUENCE [LARGE SCALE GENOMIC DNA]</scope>
    <source>
        <strain evidence="6 7">CCNWXJ12-2</strain>
    </source>
</reference>
<comment type="similarity">
    <text evidence="1">Belongs to the LysR transcriptional regulatory family.</text>
</comment>
<dbReference type="PANTHER" id="PTHR30427:SF1">
    <property type="entry name" value="TRANSCRIPTIONAL ACTIVATOR PROTEIN LYSR"/>
    <property type="match status" value="1"/>
</dbReference>
<keyword evidence="3" id="KW-0238">DNA-binding</keyword>
<dbReference type="OrthoDB" id="7260751at2"/>
<evidence type="ECO:0000256" key="4">
    <source>
        <dbReference type="ARBA" id="ARBA00023163"/>
    </source>
</evidence>
<accession>H0HU98</accession>
<sequence>MELKQLEAFLAVLSAGSITAAARLLDRSQPAVSRLIQELESDIGFELLHRNGPRITPTERGIRFHAEAERLVTGIGRLHERAKAIAAEEALPIEIVAIPAFAAGFVPKALSRMPQQALPSRLHLRSAPAESGIQSVLARTADLCVVSLPAEQPGLETHVLAQAPCVAAVATSDPLARKEVVSIADLMGRSLITMANPFRLRRRVDQALEAHGIQASKVIDTNAAMIALQLTACGAGVAIIEPVTAYGVALKGVEIRPLDVNIPFLWGVFSAVSRPLPETARAFIHQFIETTASAIPGLVEHDPRRADLVTDAIFGAGAHNRAGAA</sequence>
<gene>
    <name evidence="6" type="ORF">MAXJ12_18698</name>
</gene>
<dbReference type="InterPro" id="IPR005119">
    <property type="entry name" value="LysR_subst-bd"/>
</dbReference>
<keyword evidence="2" id="KW-0805">Transcription regulation</keyword>
<feature type="domain" description="HTH lysR-type" evidence="5">
    <location>
        <begin position="1"/>
        <end position="58"/>
    </location>
</feature>
<dbReference type="Gene3D" id="1.10.10.10">
    <property type="entry name" value="Winged helix-like DNA-binding domain superfamily/Winged helix DNA-binding domain"/>
    <property type="match status" value="1"/>
</dbReference>
<organism evidence="6 7">
    <name type="scientific">Mesorhizobium alhagi CCNWXJ12-2</name>
    <dbReference type="NCBI Taxonomy" id="1107882"/>
    <lineage>
        <taxon>Bacteria</taxon>
        <taxon>Pseudomonadati</taxon>
        <taxon>Pseudomonadota</taxon>
        <taxon>Alphaproteobacteria</taxon>
        <taxon>Hyphomicrobiales</taxon>
        <taxon>Phyllobacteriaceae</taxon>
        <taxon>Allomesorhizobium</taxon>
    </lineage>
</organism>
<evidence type="ECO:0000313" key="6">
    <source>
        <dbReference type="EMBL" id="EHK55734.1"/>
    </source>
</evidence>
<dbReference type="PATRIC" id="fig|1107882.3.peg.3660"/>
<dbReference type="GO" id="GO:0010628">
    <property type="term" value="P:positive regulation of gene expression"/>
    <property type="evidence" value="ECO:0007669"/>
    <property type="project" value="TreeGrafter"/>
</dbReference>
<dbReference type="GO" id="GO:0043565">
    <property type="term" value="F:sequence-specific DNA binding"/>
    <property type="evidence" value="ECO:0007669"/>
    <property type="project" value="TreeGrafter"/>
</dbReference>
<evidence type="ECO:0000259" key="5">
    <source>
        <dbReference type="PROSITE" id="PS50931"/>
    </source>
</evidence>
<dbReference type="PANTHER" id="PTHR30427">
    <property type="entry name" value="TRANSCRIPTIONAL ACTIVATOR PROTEIN LYSR"/>
    <property type="match status" value="1"/>
</dbReference>
<evidence type="ECO:0000256" key="2">
    <source>
        <dbReference type="ARBA" id="ARBA00023015"/>
    </source>
</evidence>
<dbReference type="GO" id="GO:0003700">
    <property type="term" value="F:DNA-binding transcription factor activity"/>
    <property type="evidence" value="ECO:0007669"/>
    <property type="project" value="InterPro"/>
</dbReference>
<evidence type="ECO:0000256" key="3">
    <source>
        <dbReference type="ARBA" id="ARBA00023125"/>
    </source>
</evidence>
<protein>
    <submittedName>
        <fullName evidence="6">LysR family transcriptional regulator</fullName>
    </submittedName>
</protein>
<dbReference type="PROSITE" id="PS50931">
    <property type="entry name" value="HTH_LYSR"/>
    <property type="match status" value="1"/>
</dbReference>
<evidence type="ECO:0000313" key="7">
    <source>
        <dbReference type="Proteomes" id="UP000003250"/>
    </source>
</evidence>
<keyword evidence="7" id="KW-1185">Reference proteome</keyword>
<dbReference type="EMBL" id="AHAM01000149">
    <property type="protein sequence ID" value="EHK55734.1"/>
    <property type="molecule type" value="Genomic_DNA"/>
</dbReference>
<dbReference type="InterPro" id="IPR036388">
    <property type="entry name" value="WH-like_DNA-bd_sf"/>
</dbReference>
<dbReference type="InterPro" id="IPR000847">
    <property type="entry name" value="LysR_HTH_N"/>
</dbReference>
<dbReference type="RefSeq" id="WP_008837358.1">
    <property type="nucleotide sequence ID" value="NZ_AHAM01000149.1"/>
</dbReference>